<keyword evidence="3" id="KW-1185">Reference proteome</keyword>
<sequence>MNLAAENIAPRTIAEFGACFVAGTQVHTPEGLAAIEKLRPGDLVLAQPELGVT</sequence>
<organism evidence="2 3">
    <name type="scientific">Allosphingosinicella deserti</name>
    <dbReference type="NCBI Taxonomy" id="2116704"/>
    <lineage>
        <taxon>Bacteria</taxon>
        <taxon>Pseudomonadati</taxon>
        <taxon>Pseudomonadota</taxon>
        <taxon>Alphaproteobacteria</taxon>
        <taxon>Sphingomonadales</taxon>
        <taxon>Sphingomonadaceae</taxon>
        <taxon>Allosphingosinicella</taxon>
    </lineage>
</organism>
<protein>
    <recommendedName>
        <fullName evidence="1">Hedgehog/Intein (Hint) domain-containing protein</fullName>
    </recommendedName>
</protein>
<dbReference type="OrthoDB" id="6305173at2"/>
<dbReference type="InterPro" id="IPR036844">
    <property type="entry name" value="Hint_dom_sf"/>
</dbReference>
<dbReference type="SUPFAM" id="SSF51294">
    <property type="entry name" value="Hedgehog/intein (Hint) domain"/>
    <property type="match status" value="1"/>
</dbReference>
<evidence type="ECO:0000313" key="2">
    <source>
        <dbReference type="EMBL" id="PSJ42218.1"/>
    </source>
</evidence>
<reference evidence="2 3" key="1">
    <citation type="submission" date="2018-03" db="EMBL/GenBank/DDBJ databases">
        <title>The draft genome of Sphingosinicella sp. GL-C-18.</title>
        <authorList>
            <person name="Liu L."/>
            <person name="Li L."/>
            <person name="Liang L."/>
            <person name="Zhang X."/>
            <person name="Wang T."/>
        </authorList>
    </citation>
    <scope>NUCLEOTIDE SEQUENCE [LARGE SCALE GENOMIC DNA]</scope>
    <source>
        <strain evidence="2 3">GL-C-18</strain>
    </source>
</reference>
<name>A0A2P7QW74_9SPHN</name>
<comment type="caution">
    <text evidence="2">The sequence shown here is derived from an EMBL/GenBank/DDBJ whole genome shotgun (WGS) entry which is preliminary data.</text>
</comment>
<evidence type="ECO:0000313" key="3">
    <source>
        <dbReference type="Proteomes" id="UP000241167"/>
    </source>
</evidence>
<dbReference type="EMBL" id="PXYI01000002">
    <property type="protein sequence ID" value="PSJ42218.1"/>
    <property type="molecule type" value="Genomic_DNA"/>
</dbReference>
<proteinExistence type="predicted"/>
<feature type="domain" description="Hedgehog/Intein (Hint)" evidence="1">
    <location>
        <begin position="18"/>
        <end position="47"/>
    </location>
</feature>
<dbReference type="AlphaFoldDB" id="A0A2P7QW74"/>
<dbReference type="Gene3D" id="2.170.16.10">
    <property type="entry name" value="Hedgehog/Intein (Hint) domain"/>
    <property type="match status" value="1"/>
</dbReference>
<gene>
    <name evidence="2" type="ORF">C7I55_08270</name>
</gene>
<accession>A0A2P7QW74</accession>
<dbReference type="Pfam" id="PF13403">
    <property type="entry name" value="Hint_2"/>
    <property type="match status" value="1"/>
</dbReference>
<dbReference type="Proteomes" id="UP000241167">
    <property type="component" value="Unassembled WGS sequence"/>
</dbReference>
<evidence type="ECO:0000259" key="1">
    <source>
        <dbReference type="Pfam" id="PF13403"/>
    </source>
</evidence>
<dbReference type="InterPro" id="IPR028992">
    <property type="entry name" value="Hedgehog/Intein_dom"/>
</dbReference>